<keyword evidence="2" id="KW-0945">Host-virus interaction</keyword>
<dbReference type="Proteomes" id="UP000254571">
    <property type="component" value="Unassembled WGS sequence"/>
</dbReference>
<dbReference type="AlphaFoldDB" id="A0A7H4NYM5"/>
<accession>A0A7H4NYM5</accession>
<dbReference type="Pfam" id="PF12571">
    <property type="entry name" value="Phage_tail_fib"/>
    <property type="match status" value="1"/>
</dbReference>
<proteinExistence type="predicted"/>
<sequence>MSKKFLSVITAVGAEKLAAAIVSGDRVNFVEMSVGDGNGVIPRPDESQTALVNERFRTRLNSLKIVDSEKNVIAAEMIMPPETGGFTIREAALYDEDGACMAVASVPETYKPLLAEGSGRFTVIRIWLAVSSTEAVELIVDPGIVLATVEDVIQVGNDAKDYTDEQLGEHAQSRNHPDATLDEKGFTRLSNAIDSDSEKLAATPAAIKAAIASAIRGAWELDNPVGTVKLYAQKRQPE</sequence>
<evidence type="ECO:0000313" key="5">
    <source>
        <dbReference type="Proteomes" id="UP000254571"/>
    </source>
</evidence>
<comment type="subcellular location">
    <subcellularLocation>
        <location evidence="1">Virion</location>
    </subcellularLocation>
</comment>
<evidence type="ECO:0000259" key="3">
    <source>
        <dbReference type="Pfam" id="PF12571"/>
    </source>
</evidence>
<dbReference type="EMBL" id="UGMX01000002">
    <property type="protein sequence ID" value="STW05290.1"/>
    <property type="molecule type" value="Genomic_DNA"/>
</dbReference>
<dbReference type="InterPro" id="IPR022225">
    <property type="entry name" value="Phage_tail_fibre_N"/>
</dbReference>
<dbReference type="GO" id="GO:0046718">
    <property type="term" value="P:symbiont entry into host cell"/>
    <property type="evidence" value="ECO:0007669"/>
    <property type="project" value="InterPro"/>
</dbReference>
<comment type="caution">
    <text evidence="4">The sequence shown here is derived from an EMBL/GenBank/DDBJ whole genome shotgun (WGS) entry which is preliminary data.</text>
</comment>
<dbReference type="InterPro" id="IPR005068">
    <property type="entry name" value="Phage_lambda_Stf-r2"/>
</dbReference>
<dbReference type="InterPro" id="IPR051934">
    <property type="entry name" value="Phage_Tail_Fiber_Structural"/>
</dbReference>
<dbReference type="PANTHER" id="PTHR35191">
    <property type="entry name" value="PROPHAGE SIDE TAIL FIBER PROTEIN HOMOLOG STFQ-RELATED"/>
    <property type="match status" value="1"/>
</dbReference>
<gene>
    <name evidence="4" type="ORF">NCTC9149_01665</name>
</gene>
<dbReference type="GO" id="GO:0019062">
    <property type="term" value="P:virion attachment to host cell"/>
    <property type="evidence" value="ECO:0007669"/>
    <property type="project" value="InterPro"/>
</dbReference>
<evidence type="ECO:0000256" key="1">
    <source>
        <dbReference type="ARBA" id="ARBA00004328"/>
    </source>
</evidence>
<evidence type="ECO:0000313" key="4">
    <source>
        <dbReference type="EMBL" id="STW05290.1"/>
    </source>
</evidence>
<evidence type="ECO:0000256" key="2">
    <source>
        <dbReference type="ARBA" id="ARBA00022581"/>
    </source>
</evidence>
<feature type="domain" description="Phage tail fibre protein N-terminal" evidence="3">
    <location>
        <begin position="1"/>
        <end position="148"/>
    </location>
</feature>
<reference evidence="4 5" key="1">
    <citation type="submission" date="2018-06" db="EMBL/GenBank/DDBJ databases">
        <authorList>
            <consortium name="Pathogen Informatics"/>
            <person name="Doyle S."/>
        </authorList>
    </citation>
    <scope>NUCLEOTIDE SEQUENCE [LARGE SCALE GENOMIC DNA]</scope>
    <source>
        <strain evidence="4 5">NCTC9149</strain>
    </source>
</reference>
<organism evidence="4 5">
    <name type="scientific">Klebsiella grimontii</name>
    <dbReference type="NCBI Taxonomy" id="2058152"/>
    <lineage>
        <taxon>Bacteria</taxon>
        <taxon>Pseudomonadati</taxon>
        <taxon>Pseudomonadota</taxon>
        <taxon>Gammaproteobacteria</taxon>
        <taxon>Enterobacterales</taxon>
        <taxon>Enterobacteriaceae</taxon>
        <taxon>Klebsiella/Raoultella group</taxon>
        <taxon>Klebsiella</taxon>
    </lineage>
</organism>
<protein>
    <submittedName>
        <fullName evidence="4">Putative prophage tail fiber protein</fullName>
    </submittedName>
</protein>
<dbReference type="Pfam" id="PF03406">
    <property type="entry name" value="Phage_fiber_2"/>
    <property type="match status" value="1"/>
</dbReference>
<dbReference type="PANTHER" id="PTHR35191:SF1">
    <property type="entry name" value="PROPHAGE SIDE TAIL FIBER PROTEIN HOMOLOG STFQ-RELATED"/>
    <property type="match status" value="1"/>
</dbReference>
<name>A0A7H4NYM5_9ENTR</name>